<dbReference type="Proteomes" id="UP001501599">
    <property type="component" value="Unassembled WGS sequence"/>
</dbReference>
<protein>
    <recommendedName>
        <fullName evidence="3">3-hydroxyacyl-CoA dehydrogenase</fullName>
    </recommendedName>
</protein>
<reference evidence="1 2" key="1">
    <citation type="journal article" date="2019" name="Int. J. Syst. Evol. Microbiol.">
        <title>The Global Catalogue of Microorganisms (GCM) 10K type strain sequencing project: providing services to taxonomists for standard genome sequencing and annotation.</title>
        <authorList>
            <consortium name="The Broad Institute Genomics Platform"/>
            <consortium name="The Broad Institute Genome Sequencing Center for Infectious Disease"/>
            <person name="Wu L."/>
            <person name="Ma J."/>
        </authorList>
    </citation>
    <scope>NUCLEOTIDE SEQUENCE [LARGE SCALE GENOMIC DNA]</scope>
    <source>
        <strain evidence="1 2">JCM 16026</strain>
    </source>
</reference>
<sequence>MVRARMTTAEVDEHFGYQPCSTADLPDPAPLVENLTRCVVEVLLGTRDVEQVARWVTEDTYLHLARRSIAARRTRALRRQRTTRPIYEIGSVVVTHPADGVVEAAAIVRSPGRTRAVAMRLEGLDARWRATAMHVL</sequence>
<comment type="caution">
    <text evidence="1">The sequence shown here is derived from an EMBL/GenBank/DDBJ whole genome shotgun (WGS) entry which is preliminary data.</text>
</comment>
<dbReference type="Pfam" id="PF20060">
    <property type="entry name" value="DUF6459"/>
    <property type="match status" value="1"/>
</dbReference>
<proteinExistence type="predicted"/>
<evidence type="ECO:0000313" key="2">
    <source>
        <dbReference type="Proteomes" id="UP001501599"/>
    </source>
</evidence>
<gene>
    <name evidence="1" type="ORF">GCM10009846_07290</name>
</gene>
<evidence type="ECO:0000313" key="1">
    <source>
        <dbReference type="EMBL" id="GAA2171829.1"/>
    </source>
</evidence>
<organism evidence="1 2">
    <name type="scientific">Agrococcus versicolor</name>
    <dbReference type="NCBI Taxonomy" id="501482"/>
    <lineage>
        <taxon>Bacteria</taxon>
        <taxon>Bacillati</taxon>
        <taxon>Actinomycetota</taxon>
        <taxon>Actinomycetes</taxon>
        <taxon>Micrococcales</taxon>
        <taxon>Microbacteriaceae</taxon>
        <taxon>Agrococcus</taxon>
    </lineage>
</organism>
<accession>A0ABN3AL41</accession>
<keyword evidence="2" id="KW-1185">Reference proteome</keyword>
<name>A0ABN3AL41_9MICO</name>
<evidence type="ECO:0008006" key="3">
    <source>
        <dbReference type="Google" id="ProtNLM"/>
    </source>
</evidence>
<dbReference type="InterPro" id="IPR045596">
    <property type="entry name" value="DUF6459"/>
</dbReference>
<dbReference type="EMBL" id="BAAAQT010000005">
    <property type="protein sequence ID" value="GAA2171829.1"/>
    <property type="molecule type" value="Genomic_DNA"/>
</dbReference>
<dbReference type="RefSeq" id="WP_344340434.1">
    <property type="nucleotide sequence ID" value="NZ_BAAAQT010000005.1"/>
</dbReference>